<keyword evidence="1" id="KW-0812">Transmembrane</keyword>
<dbReference type="Proteomes" id="UP000029060">
    <property type="component" value="Unassembled WGS sequence"/>
</dbReference>
<evidence type="ECO:0000313" key="2">
    <source>
        <dbReference type="EMBL" id="KFI70405.1"/>
    </source>
</evidence>
<proteinExistence type="predicted"/>
<protein>
    <submittedName>
        <fullName evidence="2">Uncharacterized protein</fullName>
    </submittedName>
</protein>
<dbReference type="AlphaFoldDB" id="A0A087BHA5"/>
<feature type="transmembrane region" description="Helical" evidence="1">
    <location>
        <begin position="56"/>
        <end position="76"/>
    </location>
</feature>
<reference evidence="2 3" key="1">
    <citation type="submission" date="2014-03" db="EMBL/GenBank/DDBJ databases">
        <title>Genomics of Bifidobacteria.</title>
        <authorList>
            <person name="Ventura M."/>
            <person name="Milani C."/>
            <person name="Lugli G.A."/>
        </authorList>
    </citation>
    <scope>NUCLEOTIDE SEQUENCE [LARGE SCALE GENOMIC DNA]</scope>
    <source>
        <strain evidence="2 3">LMG 11341</strain>
    </source>
</reference>
<dbReference type="RefSeq" id="WP_033523763.1">
    <property type="nucleotide sequence ID" value="NZ_JGZC01000006.1"/>
</dbReference>
<sequence>MTDHDHRLEDDRRPLTAAQRTQKTIACAILAAANATASLWGLAWTLAAAADGTLSILHITVMLACGLLAVTFGDIAERELPNL</sequence>
<evidence type="ECO:0000313" key="3">
    <source>
        <dbReference type="Proteomes" id="UP000029060"/>
    </source>
</evidence>
<keyword evidence="1" id="KW-1133">Transmembrane helix</keyword>
<name>A0A087BHA5_9BIFI</name>
<comment type="caution">
    <text evidence="2">The sequence shown here is derived from an EMBL/GenBank/DDBJ whole genome shotgun (WGS) entry which is preliminary data.</text>
</comment>
<organism evidence="2 3">
    <name type="scientific">Bifidobacterium merycicum</name>
    <dbReference type="NCBI Taxonomy" id="78345"/>
    <lineage>
        <taxon>Bacteria</taxon>
        <taxon>Bacillati</taxon>
        <taxon>Actinomycetota</taxon>
        <taxon>Actinomycetes</taxon>
        <taxon>Bifidobacteriales</taxon>
        <taxon>Bifidobacteriaceae</taxon>
        <taxon>Bifidobacterium</taxon>
    </lineage>
</organism>
<accession>A0A087BHA5</accession>
<dbReference type="STRING" id="78345.BMERY_0899"/>
<keyword evidence="3" id="KW-1185">Reference proteome</keyword>
<keyword evidence="1" id="KW-0472">Membrane</keyword>
<feature type="transmembrane region" description="Helical" evidence="1">
    <location>
        <begin position="25"/>
        <end position="50"/>
    </location>
</feature>
<dbReference type="EMBL" id="JGZC01000006">
    <property type="protein sequence ID" value="KFI70405.1"/>
    <property type="molecule type" value="Genomic_DNA"/>
</dbReference>
<gene>
    <name evidence="2" type="ORF">BMERY_0899</name>
</gene>
<evidence type="ECO:0000256" key="1">
    <source>
        <dbReference type="SAM" id="Phobius"/>
    </source>
</evidence>